<evidence type="ECO:0000313" key="1">
    <source>
        <dbReference type="EMBL" id="MFD1599369.1"/>
    </source>
</evidence>
<accession>A0ABD6CMI5</accession>
<reference evidence="1 2" key="1">
    <citation type="journal article" date="2019" name="Int. J. Syst. Evol. Microbiol.">
        <title>The Global Catalogue of Microorganisms (GCM) 10K type strain sequencing project: providing services to taxonomists for standard genome sequencing and annotation.</title>
        <authorList>
            <consortium name="The Broad Institute Genomics Platform"/>
            <consortium name="The Broad Institute Genome Sequencing Center for Infectious Disease"/>
            <person name="Wu L."/>
            <person name="Ma J."/>
        </authorList>
    </citation>
    <scope>NUCLEOTIDE SEQUENCE [LARGE SCALE GENOMIC DNA]</scope>
    <source>
        <strain evidence="1 2">CGMCC 1.12121</strain>
    </source>
</reference>
<dbReference type="EMBL" id="JBHUDK010000008">
    <property type="protein sequence ID" value="MFD1599369.1"/>
    <property type="molecule type" value="Genomic_DNA"/>
</dbReference>
<organism evidence="1 2">
    <name type="scientific">Halobellus rarus</name>
    <dbReference type="NCBI Taxonomy" id="1126237"/>
    <lineage>
        <taxon>Archaea</taxon>
        <taxon>Methanobacteriati</taxon>
        <taxon>Methanobacteriota</taxon>
        <taxon>Stenosarchaea group</taxon>
        <taxon>Halobacteria</taxon>
        <taxon>Halobacteriales</taxon>
        <taxon>Haloferacaceae</taxon>
        <taxon>Halobellus</taxon>
    </lineage>
</organism>
<dbReference type="AlphaFoldDB" id="A0ABD6CMI5"/>
<dbReference type="Proteomes" id="UP001597085">
    <property type="component" value="Unassembled WGS sequence"/>
</dbReference>
<comment type="caution">
    <text evidence="1">The sequence shown here is derived from an EMBL/GenBank/DDBJ whole genome shotgun (WGS) entry which is preliminary data.</text>
</comment>
<evidence type="ECO:0000313" key="2">
    <source>
        <dbReference type="Proteomes" id="UP001597085"/>
    </source>
</evidence>
<dbReference type="RefSeq" id="WP_256422770.1">
    <property type="nucleotide sequence ID" value="NZ_JANHDI010000014.1"/>
</dbReference>
<gene>
    <name evidence="1" type="ORF">ACFSBX_10425</name>
</gene>
<proteinExistence type="predicted"/>
<keyword evidence="2" id="KW-1185">Reference proteome</keyword>
<name>A0ABD6CMI5_9EURY</name>
<protein>
    <submittedName>
        <fullName evidence="1">Uncharacterized protein</fullName>
    </submittedName>
</protein>
<sequence>MAATDDSTADSPLESFRPALVKLTDDLRRHERELFRGFDSRRDVLEWTQSLAVHTLGELPQDWFHSMATQFQGTPSSGKERLLMAALLKPSVRKRDVDDDAAAEFRRQLSAKRIRPAAHRAFRELRADATEYIDDSSDGQHAASRQRYVAMRPAIDELAENQERTMTRLLEGFADRETILDWGHDLELATHGEIPEGFVTRCYQENPTWRTLVGRDRADARARELFAAKYVVPFYNRGIRDLAGRAGEHPDADREETEVQLA</sequence>